<name>A0A1M7Q7Y6_9ACTN</name>
<reference evidence="6 7" key="1">
    <citation type="submission" date="2016-11" db="EMBL/GenBank/DDBJ databases">
        <authorList>
            <person name="Jaros S."/>
            <person name="Januszkiewicz K."/>
            <person name="Wedrychowicz H."/>
        </authorList>
    </citation>
    <scope>NUCLEOTIDE SEQUENCE [LARGE SCALE GENOMIC DNA]</scope>
    <source>
        <strain evidence="6 7">DSM 46144</strain>
    </source>
</reference>
<dbReference type="Pfam" id="PF06803">
    <property type="entry name" value="DUF1232"/>
    <property type="match status" value="1"/>
</dbReference>
<evidence type="ECO:0000313" key="7">
    <source>
        <dbReference type="Proteomes" id="UP000184440"/>
    </source>
</evidence>
<dbReference type="AlphaFoldDB" id="A0A1M7Q7Y6"/>
<organism evidence="6 7">
    <name type="scientific">Cryptosporangium aurantiacum</name>
    <dbReference type="NCBI Taxonomy" id="134849"/>
    <lineage>
        <taxon>Bacteria</taxon>
        <taxon>Bacillati</taxon>
        <taxon>Actinomycetota</taxon>
        <taxon>Actinomycetes</taxon>
        <taxon>Cryptosporangiales</taxon>
        <taxon>Cryptosporangiaceae</taxon>
        <taxon>Cryptosporangium</taxon>
    </lineage>
</organism>
<dbReference type="STRING" id="134849.SAMN05443668_104297"/>
<sequence>MVLLSAGIKEEALIIGGVFMARTASGSLRRKTRLAAAAKVAREASRPGSPSIAARLGAIPRMIAASASGRYPGLSRLKLAFLGVGVAYVVSPIDALPEAFMFLFGLADDVAVAVYLAGALFAETDQFLEWERTVAPPTINGQAY</sequence>
<gene>
    <name evidence="6" type="ORF">SAMN05443668_104297</name>
</gene>
<evidence type="ECO:0000256" key="2">
    <source>
        <dbReference type="ARBA" id="ARBA00022692"/>
    </source>
</evidence>
<evidence type="ECO:0000256" key="3">
    <source>
        <dbReference type="ARBA" id="ARBA00022989"/>
    </source>
</evidence>
<keyword evidence="3" id="KW-1133">Transmembrane helix</keyword>
<dbReference type="EMBL" id="FRCS01000004">
    <property type="protein sequence ID" value="SHN26721.1"/>
    <property type="molecule type" value="Genomic_DNA"/>
</dbReference>
<keyword evidence="4" id="KW-0472">Membrane</keyword>
<proteinExistence type="predicted"/>
<keyword evidence="7" id="KW-1185">Reference proteome</keyword>
<evidence type="ECO:0000313" key="6">
    <source>
        <dbReference type="EMBL" id="SHN26721.1"/>
    </source>
</evidence>
<dbReference type="Proteomes" id="UP000184440">
    <property type="component" value="Unassembled WGS sequence"/>
</dbReference>
<protein>
    <recommendedName>
        <fullName evidence="5">DUF1232 domain-containing protein</fullName>
    </recommendedName>
</protein>
<accession>A0A1M7Q7Y6</accession>
<comment type="subcellular location">
    <subcellularLocation>
        <location evidence="1">Endomembrane system</location>
        <topology evidence="1">Multi-pass membrane protein</topology>
    </subcellularLocation>
</comment>
<dbReference type="InterPro" id="IPR010652">
    <property type="entry name" value="DUF1232"/>
</dbReference>
<evidence type="ECO:0000259" key="5">
    <source>
        <dbReference type="Pfam" id="PF06803"/>
    </source>
</evidence>
<dbReference type="GO" id="GO:0012505">
    <property type="term" value="C:endomembrane system"/>
    <property type="evidence" value="ECO:0007669"/>
    <property type="project" value="UniProtKB-SubCell"/>
</dbReference>
<feature type="domain" description="DUF1232" evidence="5">
    <location>
        <begin position="80"/>
        <end position="114"/>
    </location>
</feature>
<evidence type="ECO:0000256" key="4">
    <source>
        <dbReference type="ARBA" id="ARBA00023136"/>
    </source>
</evidence>
<evidence type="ECO:0000256" key="1">
    <source>
        <dbReference type="ARBA" id="ARBA00004127"/>
    </source>
</evidence>
<keyword evidence="2" id="KW-0812">Transmembrane</keyword>